<sequence length="312" mass="34879">MIGACHPMSPKKEQPHRQHDHDSPVSSTDQRHCRTDQSVIYIDTAPSYVTNGHVTSPAPLVIDTPGSRCIFRERSTTTSHPPRSRRTRIDHFRPRSARRSSLTAPARVATRHGSRKVHRRFDSIRFDSSARFALAPIYTVSTRGDPNENAPESRVSLLGLPSASRSSNRAAQRLASIRLAGRSPYARYHPRCEIIQTAQDTRLSRLHNSPYDCFSEPNSDVGARKRRSLDALSVTTTVTSRNIPANFTLFHRRIPEARRARITRSRARERLTERRERSSVPSVVGARLSASGRLGLLKVGKRGSAARATSRG</sequence>
<dbReference type="AlphaFoldDB" id="A0A4S2KIP7"/>
<feature type="region of interest" description="Disordered" evidence="1">
    <location>
        <begin position="1"/>
        <end position="32"/>
    </location>
</feature>
<feature type="region of interest" description="Disordered" evidence="1">
    <location>
        <begin position="94"/>
        <end position="115"/>
    </location>
</feature>
<evidence type="ECO:0000313" key="2">
    <source>
        <dbReference type="EMBL" id="TGZ49190.1"/>
    </source>
</evidence>
<accession>A0A4S2KIP7</accession>
<organism evidence="2 3">
    <name type="scientific">Temnothorax longispinosus</name>
    <dbReference type="NCBI Taxonomy" id="300112"/>
    <lineage>
        <taxon>Eukaryota</taxon>
        <taxon>Metazoa</taxon>
        <taxon>Ecdysozoa</taxon>
        <taxon>Arthropoda</taxon>
        <taxon>Hexapoda</taxon>
        <taxon>Insecta</taxon>
        <taxon>Pterygota</taxon>
        <taxon>Neoptera</taxon>
        <taxon>Endopterygota</taxon>
        <taxon>Hymenoptera</taxon>
        <taxon>Apocrita</taxon>
        <taxon>Aculeata</taxon>
        <taxon>Formicoidea</taxon>
        <taxon>Formicidae</taxon>
        <taxon>Myrmicinae</taxon>
        <taxon>Temnothorax</taxon>
    </lineage>
</organism>
<gene>
    <name evidence="2" type="ORF">DBV15_05907</name>
</gene>
<dbReference type="EMBL" id="QBLH01002196">
    <property type="protein sequence ID" value="TGZ49190.1"/>
    <property type="molecule type" value="Genomic_DNA"/>
</dbReference>
<proteinExistence type="predicted"/>
<keyword evidence="3" id="KW-1185">Reference proteome</keyword>
<protein>
    <submittedName>
        <fullName evidence="2">Uncharacterized protein</fullName>
    </submittedName>
</protein>
<evidence type="ECO:0000256" key="1">
    <source>
        <dbReference type="SAM" id="MobiDB-lite"/>
    </source>
</evidence>
<reference evidence="2 3" key="1">
    <citation type="journal article" date="2019" name="Philos. Trans. R. Soc. Lond., B, Biol. Sci.">
        <title>Ant behaviour and brain gene expression of defending hosts depend on the ecological success of the intruding social parasite.</title>
        <authorList>
            <person name="Kaur R."/>
            <person name="Stoldt M."/>
            <person name="Jongepier E."/>
            <person name="Feldmeyer B."/>
            <person name="Menzel F."/>
            <person name="Bornberg-Bauer E."/>
            <person name="Foitzik S."/>
        </authorList>
    </citation>
    <scope>NUCLEOTIDE SEQUENCE [LARGE SCALE GENOMIC DNA]</scope>
    <source>
        <tissue evidence="2">Whole body</tissue>
    </source>
</reference>
<name>A0A4S2KIP7_9HYME</name>
<evidence type="ECO:0000313" key="3">
    <source>
        <dbReference type="Proteomes" id="UP000310200"/>
    </source>
</evidence>
<feature type="compositionally biased region" description="Basic and acidic residues" evidence="1">
    <location>
        <begin position="10"/>
        <end position="32"/>
    </location>
</feature>
<comment type="caution">
    <text evidence="2">The sequence shown here is derived from an EMBL/GenBank/DDBJ whole genome shotgun (WGS) entry which is preliminary data.</text>
</comment>
<dbReference type="Proteomes" id="UP000310200">
    <property type="component" value="Unassembled WGS sequence"/>
</dbReference>